<evidence type="ECO:0000256" key="4">
    <source>
        <dbReference type="ARBA" id="ARBA00022490"/>
    </source>
</evidence>
<dbReference type="Proteomes" id="UP000006322">
    <property type="component" value="Unassembled WGS sequence"/>
</dbReference>
<dbReference type="PROSITE" id="PS50059">
    <property type="entry name" value="FKBP_PPIASE"/>
    <property type="match status" value="1"/>
</dbReference>
<comment type="function">
    <text evidence="8">Also involved in hydrogenase metallocenter assembly, probably by participating in the nickel insertion step. This function in hydrogenase biosynthesis requires chaperone activity and the presence of the metal-binding domain, but not PPIase activity.</text>
</comment>
<evidence type="ECO:0000256" key="8">
    <source>
        <dbReference type="ARBA" id="ARBA00037071"/>
    </source>
</evidence>
<dbReference type="InterPro" id="IPR046357">
    <property type="entry name" value="PPIase_dom_sf"/>
</dbReference>
<dbReference type="STRING" id="1129793.GPLA_0586"/>
<dbReference type="AlphaFoldDB" id="K6ZMG2"/>
<dbReference type="GO" id="GO:0003755">
    <property type="term" value="F:peptidyl-prolyl cis-trans isomerase activity"/>
    <property type="evidence" value="ECO:0007669"/>
    <property type="project" value="UniProtKB-UniRule"/>
</dbReference>
<name>K6ZMG2_9ALTE</name>
<gene>
    <name evidence="12" type="primary">slyD</name>
    <name evidence="12" type="ORF">GPLA_0586</name>
</gene>
<dbReference type="PANTHER" id="PTHR47861:SF3">
    <property type="entry name" value="FKBP-TYPE PEPTIDYL-PROLYL CIS-TRANS ISOMERASE SLYD"/>
    <property type="match status" value="1"/>
</dbReference>
<comment type="caution">
    <text evidence="12">The sequence shown here is derived from an EMBL/GenBank/DDBJ whole genome shotgun (WGS) entry which is preliminary data.</text>
</comment>
<dbReference type="Pfam" id="PF00254">
    <property type="entry name" value="FKBP_C"/>
    <property type="match status" value="1"/>
</dbReference>
<keyword evidence="6" id="KW-0143">Chaperone</keyword>
<evidence type="ECO:0000256" key="10">
    <source>
        <dbReference type="RuleBase" id="RU003915"/>
    </source>
</evidence>
<evidence type="ECO:0000256" key="3">
    <source>
        <dbReference type="ARBA" id="ARBA00006577"/>
    </source>
</evidence>
<evidence type="ECO:0000313" key="12">
    <source>
        <dbReference type="EMBL" id="GAC31502.1"/>
    </source>
</evidence>
<dbReference type="GO" id="GO:0042026">
    <property type="term" value="P:protein refolding"/>
    <property type="evidence" value="ECO:0007669"/>
    <property type="project" value="UniProtKB-ARBA"/>
</dbReference>
<feature type="domain" description="PPIase FKBP-type" evidence="11">
    <location>
        <begin position="6"/>
        <end position="80"/>
    </location>
</feature>
<dbReference type="RefSeq" id="WP_007103307.1">
    <property type="nucleotide sequence ID" value="NZ_BAER01000017.1"/>
</dbReference>
<dbReference type="Gene3D" id="3.10.50.40">
    <property type="match status" value="1"/>
</dbReference>
<dbReference type="PANTHER" id="PTHR47861">
    <property type="entry name" value="FKBP-TYPE PEPTIDYL-PROLYL CIS-TRANS ISOMERASE SLYD"/>
    <property type="match status" value="1"/>
</dbReference>
<evidence type="ECO:0000256" key="7">
    <source>
        <dbReference type="ARBA" id="ARBA00023235"/>
    </source>
</evidence>
<evidence type="ECO:0000256" key="2">
    <source>
        <dbReference type="ARBA" id="ARBA00004496"/>
    </source>
</evidence>
<dbReference type="EMBL" id="BAER01000017">
    <property type="protein sequence ID" value="GAC31502.1"/>
    <property type="molecule type" value="Genomic_DNA"/>
</dbReference>
<keyword evidence="4" id="KW-0963">Cytoplasm</keyword>
<dbReference type="EC" id="5.2.1.8" evidence="10"/>
<comment type="subcellular location">
    <subcellularLocation>
        <location evidence="2">Cytoplasm</location>
    </subcellularLocation>
</comment>
<keyword evidence="7 9" id="KW-0413">Isomerase</keyword>
<organism evidence="12 13">
    <name type="scientific">Paraglaciecola polaris LMG 21857</name>
    <dbReference type="NCBI Taxonomy" id="1129793"/>
    <lineage>
        <taxon>Bacteria</taxon>
        <taxon>Pseudomonadati</taxon>
        <taxon>Pseudomonadota</taxon>
        <taxon>Gammaproteobacteria</taxon>
        <taxon>Alteromonadales</taxon>
        <taxon>Alteromonadaceae</taxon>
        <taxon>Paraglaciecola</taxon>
    </lineage>
</organism>
<sequence>MQIVKDTVVQFRYIITELDGTELENNRDAEAVAYLHGHDNMMPGVESALEGKAVGDRFTVELEPAQTYGEIQTDAEQRIPMKHLQDAQGTKKWKAGMTAVVNTEKGQREVTVIKVGKFMVTVDLNHPMAGKTLSFDLEVVDVRQATSEEIQHGHAHGVGGHHH</sequence>
<evidence type="ECO:0000256" key="5">
    <source>
        <dbReference type="ARBA" id="ARBA00023110"/>
    </source>
</evidence>
<keyword evidence="5 9" id="KW-0697">Rotamase</keyword>
<protein>
    <recommendedName>
        <fullName evidence="10">Peptidyl-prolyl cis-trans isomerase</fullName>
        <ecNumber evidence="10">5.2.1.8</ecNumber>
    </recommendedName>
</protein>
<accession>K6ZMG2</accession>
<dbReference type="InterPro" id="IPR001179">
    <property type="entry name" value="PPIase_FKBP_dom"/>
</dbReference>
<dbReference type="OrthoDB" id="9808891at2"/>
<dbReference type="GO" id="GO:0005737">
    <property type="term" value="C:cytoplasm"/>
    <property type="evidence" value="ECO:0007669"/>
    <property type="project" value="UniProtKB-SubCell"/>
</dbReference>
<comment type="similarity">
    <text evidence="3 10">Belongs to the FKBP-type PPIase family.</text>
</comment>
<evidence type="ECO:0000259" key="11">
    <source>
        <dbReference type="PROSITE" id="PS50059"/>
    </source>
</evidence>
<evidence type="ECO:0000313" key="13">
    <source>
        <dbReference type="Proteomes" id="UP000006322"/>
    </source>
</evidence>
<evidence type="ECO:0000256" key="9">
    <source>
        <dbReference type="PROSITE-ProRule" id="PRU00277"/>
    </source>
</evidence>
<evidence type="ECO:0000256" key="1">
    <source>
        <dbReference type="ARBA" id="ARBA00000971"/>
    </source>
</evidence>
<comment type="catalytic activity">
    <reaction evidence="1 9 10">
        <text>[protein]-peptidylproline (omega=180) = [protein]-peptidylproline (omega=0)</text>
        <dbReference type="Rhea" id="RHEA:16237"/>
        <dbReference type="Rhea" id="RHEA-COMP:10747"/>
        <dbReference type="Rhea" id="RHEA-COMP:10748"/>
        <dbReference type="ChEBI" id="CHEBI:83833"/>
        <dbReference type="ChEBI" id="CHEBI:83834"/>
        <dbReference type="EC" id="5.2.1.8"/>
    </reaction>
</comment>
<dbReference type="SUPFAM" id="SSF54534">
    <property type="entry name" value="FKBP-like"/>
    <property type="match status" value="1"/>
</dbReference>
<reference evidence="13" key="1">
    <citation type="journal article" date="2014" name="Environ. Microbiol.">
        <title>Comparative genomics of the marine bacterial genus Glaciecola reveals the high degree of genomic diversity and genomic characteristic for cold adaptation.</title>
        <authorList>
            <person name="Qin Q.L."/>
            <person name="Xie B.B."/>
            <person name="Yu Y."/>
            <person name="Shu Y.L."/>
            <person name="Rong J.C."/>
            <person name="Zhang Y.J."/>
            <person name="Zhao D.L."/>
            <person name="Chen X.L."/>
            <person name="Zhang X.Y."/>
            <person name="Chen B."/>
            <person name="Zhou B.C."/>
            <person name="Zhang Y.Z."/>
        </authorList>
    </citation>
    <scope>NUCLEOTIDE SEQUENCE [LARGE SCALE GENOMIC DNA]</scope>
    <source>
        <strain evidence="13">LMG 21857</strain>
    </source>
</reference>
<evidence type="ECO:0000256" key="6">
    <source>
        <dbReference type="ARBA" id="ARBA00023186"/>
    </source>
</evidence>
<proteinExistence type="inferred from homology"/>
<keyword evidence="13" id="KW-1185">Reference proteome</keyword>